<reference evidence="1" key="1">
    <citation type="submission" date="2023-04" db="EMBL/GenBank/DDBJ databases">
        <title>Ambrosiozyma monospora NBRC 10751.</title>
        <authorList>
            <person name="Ichikawa N."/>
            <person name="Sato H."/>
            <person name="Tonouchi N."/>
        </authorList>
    </citation>
    <scope>NUCLEOTIDE SEQUENCE</scope>
    <source>
        <strain evidence="1">NBRC 10751</strain>
    </source>
</reference>
<gene>
    <name evidence="1" type="ORF">Amon02_001120200</name>
</gene>
<protein>
    <submittedName>
        <fullName evidence="1">Unnamed protein product</fullName>
    </submittedName>
</protein>
<evidence type="ECO:0000313" key="1">
    <source>
        <dbReference type="EMBL" id="GMF01242.1"/>
    </source>
</evidence>
<dbReference type="Proteomes" id="UP001165064">
    <property type="component" value="Unassembled WGS sequence"/>
</dbReference>
<evidence type="ECO:0000313" key="2">
    <source>
        <dbReference type="Proteomes" id="UP001165064"/>
    </source>
</evidence>
<proteinExistence type="predicted"/>
<accession>A0ACB5U6D0</accession>
<organism evidence="1 2">
    <name type="scientific">Ambrosiozyma monospora</name>
    <name type="common">Yeast</name>
    <name type="synonym">Endomycopsis monosporus</name>
    <dbReference type="NCBI Taxonomy" id="43982"/>
    <lineage>
        <taxon>Eukaryota</taxon>
        <taxon>Fungi</taxon>
        <taxon>Dikarya</taxon>
        <taxon>Ascomycota</taxon>
        <taxon>Saccharomycotina</taxon>
        <taxon>Pichiomycetes</taxon>
        <taxon>Pichiales</taxon>
        <taxon>Pichiaceae</taxon>
        <taxon>Ambrosiozyma</taxon>
    </lineage>
</organism>
<keyword evidence="2" id="KW-1185">Reference proteome</keyword>
<name>A0ACB5U6D0_AMBMO</name>
<sequence length="187" mass="21161">MDLYSTACITGTKKLEHKATNHRSILPSNFVENVSPSDMFILDFAHGSYDPIKQTITYEMRLDKLFPASSKRTPDSSILAHFGGLPVVGYIYRLKDRHLSFKSKLSVQLMMTHSQFFTQGENNNREDVAFSQKLSFERDVDFSYNIDESTPKNSLVAGATIGSGDEVKTDWNRSNDQVKCVPFYSLV</sequence>
<dbReference type="EMBL" id="BSXS01011771">
    <property type="protein sequence ID" value="GMF01242.1"/>
    <property type="molecule type" value="Genomic_DNA"/>
</dbReference>
<comment type="caution">
    <text evidence="1">The sequence shown here is derived from an EMBL/GenBank/DDBJ whole genome shotgun (WGS) entry which is preliminary data.</text>
</comment>